<dbReference type="NCBIfam" id="TIGR03453">
    <property type="entry name" value="partition_RepA"/>
    <property type="match status" value="1"/>
</dbReference>
<reference evidence="4 5" key="1">
    <citation type="submission" date="2015-09" db="EMBL/GenBank/DDBJ databases">
        <title>Complete genome sequence of Defluviimonas alba cai42t isolated from an oilfield in Xinjiang.</title>
        <authorList>
            <person name="Geng S."/>
            <person name="Pan X."/>
            <person name="Wu X."/>
        </authorList>
    </citation>
    <scope>NUCLEOTIDE SEQUENCE [LARGE SCALE GENOMIC DNA]</scope>
    <source>
        <strain evidence="5">cai42</strain>
        <plasmid evidence="5">cai42_Plasmida</plasmid>
    </source>
</reference>
<name>A0A159Z957_9RHOB</name>
<dbReference type="PATRIC" id="fig|1335048.3.peg.5071"/>
<dbReference type="InterPro" id="IPR025669">
    <property type="entry name" value="AAA_dom"/>
</dbReference>
<dbReference type="InterPro" id="IPR027417">
    <property type="entry name" value="P-loop_NTPase"/>
</dbReference>
<organism evidence="4 5">
    <name type="scientific">Frigidibacter mobilis</name>
    <dbReference type="NCBI Taxonomy" id="1335048"/>
    <lineage>
        <taxon>Bacteria</taxon>
        <taxon>Pseudomonadati</taxon>
        <taxon>Pseudomonadota</taxon>
        <taxon>Alphaproteobacteria</taxon>
        <taxon>Rhodobacterales</taxon>
        <taxon>Paracoccaceae</taxon>
        <taxon>Frigidibacter</taxon>
    </lineage>
</organism>
<keyword evidence="5" id="KW-1185">Reference proteome</keyword>
<dbReference type="PANTHER" id="PTHR13696">
    <property type="entry name" value="P-LOOP CONTAINING NUCLEOSIDE TRIPHOSPHATE HYDROLASE"/>
    <property type="match status" value="1"/>
</dbReference>
<evidence type="ECO:0000313" key="4">
    <source>
        <dbReference type="EMBL" id="AMY72102.1"/>
    </source>
</evidence>
<feature type="domain" description="HTH merR-type" evidence="2">
    <location>
        <begin position="47"/>
        <end position="96"/>
    </location>
</feature>
<dbReference type="InterPro" id="IPR050678">
    <property type="entry name" value="DNA_Partitioning_ATPase"/>
</dbReference>
<dbReference type="GO" id="GO:0003677">
    <property type="term" value="F:DNA binding"/>
    <property type="evidence" value="ECO:0007669"/>
    <property type="project" value="InterPro"/>
</dbReference>
<accession>A0A159Z957</accession>
<protein>
    <submittedName>
        <fullName evidence="4">Plasmid partitioning protein RepA</fullName>
    </submittedName>
</protein>
<dbReference type="Gene3D" id="3.40.50.300">
    <property type="entry name" value="P-loop containing nucleotide triphosphate hydrolases"/>
    <property type="match status" value="1"/>
</dbReference>
<evidence type="ECO:0000256" key="1">
    <source>
        <dbReference type="SAM" id="MobiDB-lite"/>
    </source>
</evidence>
<evidence type="ECO:0000259" key="2">
    <source>
        <dbReference type="Pfam" id="PF13411"/>
    </source>
</evidence>
<feature type="domain" description="AAA" evidence="3">
    <location>
        <begin position="118"/>
        <end position="297"/>
    </location>
</feature>
<dbReference type="Gene3D" id="1.10.1660.10">
    <property type="match status" value="1"/>
</dbReference>
<dbReference type="InterPro" id="IPR009061">
    <property type="entry name" value="DNA-bd_dom_put_sf"/>
</dbReference>
<evidence type="ECO:0000313" key="5">
    <source>
        <dbReference type="Proteomes" id="UP000076128"/>
    </source>
</evidence>
<gene>
    <name evidence="4" type="ORF">AKL17_1p0101</name>
</gene>
<dbReference type="Pfam" id="PF13614">
    <property type="entry name" value="AAA_31"/>
    <property type="match status" value="1"/>
</dbReference>
<dbReference type="CDD" id="cd02042">
    <property type="entry name" value="ParAB_family"/>
    <property type="match status" value="1"/>
</dbReference>
<dbReference type="Pfam" id="PF13411">
    <property type="entry name" value="MerR_1"/>
    <property type="match status" value="1"/>
</dbReference>
<keyword evidence="4" id="KW-0614">Plasmid</keyword>
<evidence type="ECO:0000259" key="3">
    <source>
        <dbReference type="Pfam" id="PF13614"/>
    </source>
</evidence>
<geneLocation type="plasmid" evidence="5">
    <name>cai42_Plasmida</name>
</geneLocation>
<dbReference type="PANTHER" id="PTHR13696:SF98">
    <property type="entry name" value="PLASMID PARTITION PROTEIN A"/>
    <property type="match status" value="1"/>
</dbReference>
<dbReference type="InterPro" id="IPR017818">
    <property type="entry name" value="Plasmid_partition_RepA"/>
</dbReference>
<feature type="region of interest" description="Disordered" evidence="1">
    <location>
        <begin position="447"/>
        <end position="468"/>
    </location>
</feature>
<dbReference type="GO" id="GO:0006355">
    <property type="term" value="P:regulation of DNA-templated transcription"/>
    <property type="evidence" value="ECO:0007669"/>
    <property type="project" value="InterPro"/>
</dbReference>
<dbReference type="KEGG" id="daa:AKL17_1p0101"/>
<dbReference type="SUPFAM" id="SSF46955">
    <property type="entry name" value="Putative DNA-binding domain"/>
    <property type="match status" value="1"/>
</dbReference>
<dbReference type="AlphaFoldDB" id="A0A159Z957"/>
<sequence length="468" mass="52034">MDDRNTGYAQGIGSSDIGAFADSLAESLDRQMKVAFEPEERKSLRRFSSTEVAELLRVSTSNLRNRHKEGSFPEVHTDGRGHRFYTAEEVDDLRNILARTGKNADAYRPGRRDGDRLQVISVVNFKGGSSKTTATIHLAHRYALRGYRVLVLDLDPQASLTTFFGFRPELEFAEGGTIYDALRYDDQVPLSEVIQKTYFHKLDMVPAGLMLSEYETETANALARRVQPIFAERLALALEEVDSDYDIVLIDCPPQLGFLTLTALAASTGLLVTVVPGMLDIASMSQFLKLASETVKAVEEAIGRHVTWDFVKFLITRYEPSDGPQTQMAGYLRSILAGQVMTEPMLKSTAISDAGMTQQTIYEVDPSQLIRKTIDRALTSVNSVADELEQTIQMAWGVADGSKYLQPATERRERVGSPLPCPGQILEATWLGWRIAGFSPGNHCQLNPRYRTRPDRYGWSPGSPDPGR</sequence>
<dbReference type="SUPFAM" id="SSF52540">
    <property type="entry name" value="P-loop containing nucleoside triphosphate hydrolases"/>
    <property type="match status" value="1"/>
</dbReference>
<dbReference type="Proteomes" id="UP000076128">
    <property type="component" value="Plasmid pcai42A"/>
</dbReference>
<proteinExistence type="predicted"/>
<dbReference type="InterPro" id="IPR000551">
    <property type="entry name" value="MerR-type_HTH_dom"/>
</dbReference>
<dbReference type="EMBL" id="CP012662">
    <property type="protein sequence ID" value="AMY72102.1"/>
    <property type="molecule type" value="Genomic_DNA"/>
</dbReference>